<dbReference type="Proteomes" id="UP000828390">
    <property type="component" value="Unassembled WGS sequence"/>
</dbReference>
<evidence type="ECO:0000256" key="1">
    <source>
        <dbReference type="SAM" id="MobiDB-lite"/>
    </source>
</evidence>
<name>A0A9D4MHC9_DREPO</name>
<protein>
    <submittedName>
        <fullName evidence="2">Uncharacterized protein</fullName>
    </submittedName>
</protein>
<gene>
    <name evidence="2" type="ORF">DPMN_000440</name>
</gene>
<organism evidence="2 3">
    <name type="scientific">Dreissena polymorpha</name>
    <name type="common">Zebra mussel</name>
    <name type="synonym">Mytilus polymorpha</name>
    <dbReference type="NCBI Taxonomy" id="45954"/>
    <lineage>
        <taxon>Eukaryota</taxon>
        <taxon>Metazoa</taxon>
        <taxon>Spiralia</taxon>
        <taxon>Lophotrochozoa</taxon>
        <taxon>Mollusca</taxon>
        <taxon>Bivalvia</taxon>
        <taxon>Autobranchia</taxon>
        <taxon>Heteroconchia</taxon>
        <taxon>Euheterodonta</taxon>
        <taxon>Imparidentia</taxon>
        <taxon>Neoheterodontei</taxon>
        <taxon>Myida</taxon>
        <taxon>Dreissenoidea</taxon>
        <taxon>Dreissenidae</taxon>
        <taxon>Dreissena</taxon>
    </lineage>
</organism>
<keyword evidence="3" id="KW-1185">Reference proteome</keyword>
<evidence type="ECO:0000313" key="2">
    <source>
        <dbReference type="EMBL" id="KAH3876593.1"/>
    </source>
</evidence>
<evidence type="ECO:0000313" key="3">
    <source>
        <dbReference type="Proteomes" id="UP000828390"/>
    </source>
</evidence>
<dbReference type="EMBL" id="JAIWYP010000001">
    <property type="protein sequence ID" value="KAH3876593.1"/>
    <property type="molecule type" value="Genomic_DNA"/>
</dbReference>
<proteinExistence type="predicted"/>
<reference evidence="2" key="1">
    <citation type="journal article" date="2019" name="bioRxiv">
        <title>The Genome of the Zebra Mussel, Dreissena polymorpha: A Resource for Invasive Species Research.</title>
        <authorList>
            <person name="McCartney M.A."/>
            <person name="Auch B."/>
            <person name="Kono T."/>
            <person name="Mallez S."/>
            <person name="Zhang Y."/>
            <person name="Obille A."/>
            <person name="Becker A."/>
            <person name="Abrahante J.E."/>
            <person name="Garbe J."/>
            <person name="Badalamenti J.P."/>
            <person name="Herman A."/>
            <person name="Mangelson H."/>
            <person name="Liachko I."/>
            <person name="Sullivan S."/>
            <person name="Sone E.D."/>
            <person name="Koren S."/>
            <person name="Silverstein K.A.T."/>
            <person name="Beckman K.B."/>
            <person name="Gohl D.M."/>
        </authorList>
    </citation>
    <scope>NUCLEOTIDE SEQUENCE</scope>
    <source>
        <strain evidence="2">Duluth1</strain>
        <tissue evidence="2">Whole animal</tissue>
    </source>
</reference>
<feature type="region of interest" description="Disordered" evidence="1">
    <location>
        <begin position="75"/>
        <end position="117"/>
    </location>
</feature>
<dbReference type="AlphaFoldDB" id="A0A9D4MHC9"/>
<reference evidence="2" key="2">
    <citation type="submission" date="2020-11" db="EMBL/GenBank/DDBJ databases">
        <authorList>
            <person name="McCartney M.A."/>
            <person name="Auch B."/>
            <person name="Kono T."/>
            <person name="Mallez S."/>
            <person name="Becker A."/>
            <person name="Gohl D.M."/>
            <person name="Silverstein K.A.T."/>
            <person name="Koren S."/>
            <person name="Bechman K.B."/>
            <person name="Herman A."/>
            <person name="Abrahante J.E."/>
            <person name="Garbe J."/>
        </authorList>
    </citation>
    <scope>NUCLEOTIDE SEQUENCE</scope>
    <source>
        <strain evidence="2">Duluth1</strain>
        <tissue evidence="2">Whole animal</tissue>
    </source>
</reference>
<sequence>MRPIVVKFNYFGDKETVKSAAREKLKNSNFRVSDQLPKQIQDRRKKLLPYMIEAKRQGKQANLSYDALYIDRVKYTHDRPPPGPVPELPPRGRRKYGGQRSNAGIHHDHGYDPTTRT</sequence>
<comment type="caution">
    <text evidence="2">The sequence shown here is derived from an EMBL/GenBank/DDBJ whole genome shotgun (WGS) entry which is preliminary data.</text>
</comment>
<accession>A0A9D4MHC9</accession>